<gene>
    <name evidence="2" type="ORF">L3Y34_013655</name>
</gene>
<evidence type="ECO:0000313" key="3">
    <source>
        <dbReference type="Proteomes" id="UP000827892"/>
    </source>
</evidence>
<protein>
    <recommendedName>
        <fullName evidence="4">Zinc finger PHD-type domain-containing protein</fullName>
    </recommendedName>
</protein>
<proteinExistence type="predicted"/>
<sequence length="396" mass="44200">MRCLQLNPSHFPLSQLFRDSCNFPLLIDLMSTVQVFWTNHKNFPAKSLLELLTNKQNRQEAVRLVLAAIFEFDLGLCRHNSCHTIEQRRNLLWEAFEADRSFVCHIINFLIFVGGEMSREIIGRLWKEHMKVRGIEIPSVVSTYDGSQQMLDQHLLDLIAILDWPNPIILINGLQGPSTSLLPRFGSPVPSTSTTVSSTSSLHSSTRHPNQAPVQRRGTPNSRPSTTSGRGYPWPTNLLPWLGSPAPSTSTMPANHGNQGAGSSTRGIKKVQKLVKNPPSPPSPPRKRKAAREAAEKLKQQKVEEMEMDKNECGCGVYCLCPESPNLHWIKCDDCGQWFNGFCLYLLNTKSVLPDEFSCCGAQPTQAAVDGLGGVVFRRYQDLPNPKPTAANTYRP</sequence>
<evidence type="ECO:0000256" key="1">
    <source>
        <dbReference type="SAM" id="MobiDB-lite"/>
    </source>
</evidence>
<feature type="region of interest" description="Disordered" evidence="1">
    <location>
        <begin position="185"/>
        <end position="267"/>
    </location>
</feature>
<dbReference type="Gene3D" id="3.30.40.10">
    <property type="entry name" value="Zinc/RING finger domain, C3HC4 (zinc finger)"/>
    <property type="match status" value="1"/>
</dbReference>
<feature type="compositionally biased region" description="Low complexity" evidence="1">
    <location>
        <begin position="187"/>
        <end position="204"/>
    </location>
</feature>
<evidence type="ECO:0000313" key="2">
    <source>
        <dbReference type="EMBL" id="ULT85098.1"/>
    </source>
</evidence>
<feature type="compositionally biased region" description="Polar residues" evidence="1">
    <location>
        <begin position="246"/>
        <end position="266"/>
    </location>
</feature>
<organism evidence="2 3">
    <name type="scientific">Caenorhabditis briggsae</name>
    <dbReference type="NCBI Taxonomy" id="6238"/>
    <lineage>
        <taxon>Eukaryota</taxon>
        <taxon>Metazoa</taxon>
        <taxon>Ecdysozoa</taxon>
        <taxon>Nematoda</taxon>
        <taxon>Chromadorea</taxon>
        <taxon>Rhabditida</taxon>
        <taxon>Rhabditina</taxon>
        <taxon>Rhabditomorpha</taxon>
        <taxon>Rhabditoidea</taxon>
        <taxon>Rhabditidae</taxon>
        <taxon>Peloderinae</taxon>
        <taxon>Caenorhabditis</taxon>
    </lineage>
</organism>
<dbReference type="SUPFAM" id="SSF57903">
    <property type="entry name" value="FYVE/PHD zinc finger"/>
    <property type="match status" value="1"/>
</dbReference>
<dbReference type="AlphaFoldDB" id="A0AAE8ZUW1"/>
<evidence type="ECO:0008006" key="4">
    <source>
        <dbReference type="Google" id="ProtNLM"/>
    </source>
</evidence>
<dbReference type="InterPro" id="IPR011011">
    <property type="entry name" value="Znf_FYVE_PHD"/>
</dbReference>
<dbReference type="Proteomes" id="UP000827892">
    <property type="component" value="Chromosome X"/>
</dbReference>
<dbReference type="EMBL" id="CP090896">
    <property type="protein sequence ID" value="ULT85098.1"/>
    <property type="molecule type" value="Genomic_DNA"/>
</dbReference>
<name>A0AAE8ZUW1_CAEBR</name>
<accession>A0AAE8ZUW1</accession>
<dbReference type="InterPro" id="IPR013083">
    <property type="entry name" value="Znf_RING/FYVE/PHD"/>
</dbReference>
<feature type="compositionally biased region" description="Polar residues" evidence="1">
    <location>
        <begin position="207"/>
        <end position="229"/>
    </location>
</feature>
<reference evidence="2 3" key="1">
    <citation type="submission" date="2022-05" db="EMBL/GenBank/DDBJ databases">
        <title>Chromosome-level reference genomes for two strains of Caenorhabditis briggsae: an improved platform for comparative genomics.</title>
        <authorList>
            <person name="Stevens L."/>
            <person name="Andersen E.C."/>
        </authorList>
    </citation>
    <scope>NUCLEOTIDE SEQUENCE [LARGE SCALE GENOMIC DNA]</scope>
    <source>
        <strain evidence="2">QX1410_ONT</strain>
        <tissue evidence="2">Whole-organism</tissue>
    </source>
</reference>